<dbReference type="GO" id="GO:0005739">
    <property type="term" value="C:mitochondrion"/>
    <property type="evidence" value="ECO:0007669"/>
    <property type="project" value="TreeGrafter"/>
</dbReference>
<evidence type="ECO:0000259" key="1">
    <source>
        <dbReference type="PROSITE" id="PS50206"/>
    </source>
</evidence>
<dbReference type="EMBL" id="UNSH01000036">
    <property type="protein sequence ID" value="SZF01145.1"/>
    <property type="molecule type" value="Genomic_DNA"/>
</dbReference>
<protein>
    <recommendedName>
        <fullName evidence="1">Rhodanese domain-containing protein</fullName>
    </recommendedName>
</protein>
<name>A0A383UNJ4_BLUHO</name>
<evidence type="ECO:0000313" key="2">
    <source>
        <dbReference type="EMBL" id="SZF01145.1"/>
    </source>
</evidence>
<dbReference type="PANTHER" id="PTHR44086">
    <property type="entry name" value="THIOSULFATE SULFURTRANSFERASE RDL2, MITOCHONDRIAL-RELATED"/>
    <property type="match status" value="1"/>
</dbReference>
<dbReference type="Proteomes" id="UP000275772">
    <property type="component" value="Unassembled WGS sequence"/>
</dbReference>
<feature type="domain" description="Rhodanese" evidence="1">
    <location>
        <begin position="80"/>
        <end position="181"/>
    </location>
</feature>
<organism evidence="2 3">
    <name type="scientific">Blumeria hordei</name>
    <name type="common">Barley powdery mildew</name>
    <name type="synonym">Blumeria graminis f. sp. hordei</name>
    <dbReference type="NCBI Taxonomy" id="2867405"/>
    <lineage>
        <taxon>Eukaryota</taxon>
        <taxon>Fungi</taxon>
        <taxon>Dikarya</taxon>
        <taxon>Ascomycota</taxon>
        <taxon>Pezizomycotina</taxon>
        <taxon>Leotiomycetes</taxon>
        <taxon>Erysiphales</taxon>
        <taxon>Erysiphaceae</taxon>
        <taxon>Blumeria</taxon>
    </lineage>
</organism>
<dbReference type="SMART" id="SM00450">
    <property type="entry name" value="RHOD"/>
    <property type="match status" value="1"/>
</dbReference>
<gene>
    <name evidence="2" type="ORF">BLGHR1_11900</name>
</gene>
<proteinExistence type="predicted"/>
<accession>A0A383UNJ4</accession>
<dbReference type="GO" id="GO:0004792">
    <property type="term" value="F:thiosulfate-cyanide sulfurtransferase activity"/>
    <property type="evidence" value="ECO:0007669"/>
    <property type="project" value="TreeGrafter"/>
</dbReference>
<dbReference type="Pfam" id="PF00581">
    <property type="entry name" value="Rhodanese"/>
    <property type="match status" value="1"/>
</dbReference>
<dbReference type="SUPFAM" id="SSF52821">
    <property type="entry name" value="Rhodanese/Cell cycle control phosphatase"/>
    <property type="match status" value="1"/>
</dbReference>
<dbReference type="InterPro" id="IPR001763">
    <property type="entry name" value="Rhodanese-like_dom"/>
</dbReference>
<evidence type="ECO:0000313" key="3">
    <source>
        <dbReference type="Proteomes" id="UP000275772"/>
    </source>
</evidence>
<dbReference type="PANTHER" id="PTHR44086:SF10">
    <property type="entry name" value="THIOSULFATE SULFURTRANSFERASE_RHODANESE-LIKE DOMAIN-CONTAINING PROTEIN 3"/>
    <property type="match status" value="1"/>
</dbReference>
<dbReference type="PROSITE" id="PS50206">
    <property type="entry name" value="RHODANESE_3"/>
    <property type="match status" value="1"/>
</dbReference>
<dbReference type="AlphaFoldDB" id="A0A383UNJ4"/>
<dbReference type="InterPro" id="IPR036873">
    <property type="entry name" value="Rhodanese-like_dom_sf"/>
</dbReference>
<dbReference type="Gene3D" id="3.40.250.10">
    <property type="entry name" value="Rhodanese-like domain"/>
    <property type="match status" value="1"/>
</dbReference>
<reference evidence="2 3" key="1">
    <citation type="submission" date="2017-11" db="EMBL/GenBank/DDBJ databases">
        <authorList>
            <person name="Kracher B."/>
        </authorList>
    </citation>
    <scope>NUCLEOTIDE SEQUENCE [LARGE SCALE GENOMIC DNA]</scope>
    <source>
        <strain evidence="2 3">RACE1</strain>
    </source>
</reference>
<sequence length="192" mass="20782">MANLRLSIMMPLIIRGSASRILPRNSGFPGINSTTNAFLMPPVNAANVGPCMSTLPDRAAAHTQITSYNYSDIADEVAVPTRKRVLIDVRRESELTASGTIPGSLHIPLHLVQEALARTEAGNSGPGLRFPQKDVELVFFCRSGLRSAQAAELAMLAGWNKVGNYVGSWLDWEKRGGKIERIEADADAEPRG</sequence>
<dbReference type="VEuPathDB" id="FungiDB:BLGHR1_11900"/>